<dbReference type="PANTHER" id="PTHR33371">
    <property type="entry name" value="INTERMEMBRANE PHOSPHOLIPID TRANSPORT SYSTEM BINDING PROTEIN MLAD-RELATED"/>
    <property type="match status" value="1"/>
</dbReference>
<gene>
    <name evidence="3" type="ORF">HFV08_17800</name>
</gene>
<dbReference type="InterPro" id="IPR003399">
    <property type="entry name" value="Mce/MlaD"/>
</dbReference>
<dbReference type="RefSeq" id="WP_168540654.1">
    <property type="nucleotide sequence ID" value="NZ_JAAWWP010000010.1"/>
</dbReference>
<dbReference type="EMBL" id="JAAWWP010000010">
    <property type="protein sequence ID" value="NKI43058.1"/>
    <property type="molecule type" value="Genomic_DNA"/>
</dbReference>
<sequence length="344" mass="36157">MTAERLTRRRIVIGTLVLALLAAGSLAGLGVLDRGGERHLTAYFTRSVGLYEGSDLRILGVRVGSVTGVHPEGRQVRVELAVDAGVKVPAGARAVIVAPSVVADRYVQLTPAWTKGPQLKDGATLAAARNATPVEIDQLYESVTELSEVLGPEGANKDGALSALLDTGAANLDGNGEAIGDSLEQFGKAAKTLDGSSKDLFATLTQLQRLTTLLKKKDGGVRRAQESLGDVTRFLGDNRNDLSGALRELGKALGKVKTFIDDHRGELKKNVDRLVPVTQALVDQRRSLAEALDTAPLAAGNLLNAYNPEHRTLDGRADLNELSMGGPLLPFPAVGAAQPKGGGR</sequence>
<proteinExistence type="predicted"/>
<evidence type="ECO:0000259" key="2">
    <source>
        <dbReference type="Pfam" id="PF11887"/>
    </source>
</evidence>
<reference evidence="3 4" key="1">
    <citation type="submission" date="2020-04" db="EMBL/GenBank/DDBJ databases">
        <title>Phylogenetic Diversity and Antibacterial Activity against Ralstonia solanacearum of Endophytic Actinomycete Isolated from Moss.</title>
        <authorList>
            <person name="Zhuang X."/>
        </authorList>
    </citation>
    <scope>NUCLEOTIDE SEQUENCE [LARGE SCALE GENOMIC DNA]</scope>
    <source>
        <strain evidence="3 4">LD120</strain>
    </source>
</reference>
<comment type="caution">
    <text evidence="3">The sequence shown here is derived from an EMBL/GenBank/DDBJ whole genome shotgun (WGS) entry which is preliminary data.</text>
</comment>
<accession>A0ABX1H4S7</accession>
<dbReference type="Proteomes" id="UP000772196">
    <property type="component" value="Unassembled WGS sequence"/>
</dbReference>
<dbReference type="PANTHER" id="PTHR33371:SF4">
    <property type="entry name" value="INTERMEMBRANE PHOSPHOLIPID TRANSPORT SYSTEM BINDING PROTEIN MLAD"/>
    <property type="match status" value="1"/>
</dbReference>
<evidence type="ECO:0000313" key="3">
    <source>
        <dbReference type="EMBL" id="NKI43058.1"/>
    </source>
</evidence>
<dbReference type="InterPro" id="IPR005693">
    <property type="entry name" value="Mce"/>
</dbReference>
<organism evidence="3 4">
    <name type="scientific">Streptomyces physcomitrii</name>
    <dbReference type="NCBI Taxonomy" id="2724184"/>
    <lineage>
        <taxon>Bacteria</taxon>
        <taxon>Bacillati</taxon>
        <taxon>Actinomycetota</taxon>
        <taxon>Actinomycetes</taxon>
        <taxon>Kitasatosporales</taxon>
        <taxon>Streptomycetaceae</taxon>
        <taxon>Streptomyces</taxon>
    </lineage>
</organism>
<evidence type="ECO:0000313" key="4">
    <source>
        <dbReference type="Proteomes" id="UP000772196"/>
    </source>
</evidence>
<keyword evidence="4" id="KW-1185">Reference proteome</keyword>
<name>A0ABX1H4S7_9ACTN</name>
<protein>
    <submittedName>
        <fullName evidence="3">MCE family protein</fullName>
    </submittedName>
</protein>
<feature type="domain" description="Mammalian cell entry C-terminal" evidence="2">
    <location>
        <begin position="117"/>
        <end position="295"/>
    </location>
</feature>
<evidence type="ECO:0000259" key="1">
    <source>
        <dbReference type="Pfam" id="PF02470"/>
    </source>
</evidence>
<feature type="domain" description="Mce/MlaD" evidence="1">
    <location>
        <begin position="38"/>
        <end position="111"/>
    </location>
</feature>
<dbReference type="Pfam" id="PF02470">
    <property type="entry name" value="MlaD"/>
    <property type="match status" value="1"/>
</dbReference>
<dbReference type="Pfam" id="PF11887">
    <property type="entry name" value="Mce4_CUP1"/>
    <property type="match status" value="1"/>
</dbReference>
<dbReference type="NCBIfam" id="TIGR00996">
    <property type="entry name" value="Mtu_fam_mce"/>
    <property type="match status" value="1"/>
</dbReference>
<dbReference type="InterPro" id="IPR024516">
    <property type="entry name" value="Mce_C"/>
</dbReference>
<dbReference type="InterPro" id="IPR052336">
    <property type="entry name" value="MlaD_Phospholipid_Transporter"/>
</dbReference>